<dbReference type="SUPFAM" id="SSF54928">
    <property type="entry name" value="RNA-binding domain, RBD"/>
    <property type="match status" value="1"/>
</dbReference>
<dbReference type="CDD" id="cd00590">
    <property type="entry name" value="RRM_SF"/>
    <property type="match status" value="1"/>
</dbReference>
<evidence type="ECO:0000313" key="6">
    <source>
        <dbReference type="Proteomes" id="UP000192596"/>
    </source>
</evidence>
<feature type="region of interest" description="Disordered" evidence="3">
    <location>
        <begin position="347"/>
        <end position="400"/>
    </location>
</feature>
<feature type="domain" description="RRM" evidence="4">
    <location>
        <begin position="267"/>
        <end position="345"/>
    </location>
</feature>
<dbReference type="Gene3D" id="3.30.70.330">
    <property type="match status" value="1"/>
</dbReference>
<keyword evidence="1 2" id="KW-0694">RNA-binding</keyword>
<evidence type="ECO:0000313" key="5">
    <source>
        <dbReference type="EMBL" id="OQO05157.1"/>
    </source>
</evidence>
<protein>
    <recommendedName>
        <fullName evidence="4">RRM domain-containing protein</fullName>
    </recommendedName>
</protein>
<feature type="compositionally biased region" description="Polar residues" evidence="3">
    <location>
        <begin position="377"/>
        <end position="386"/>
    </location>
</feature>
<evidence type="ECO:0000256" key="3">
    <source>
        <dbReference type="SAM" id="MobiDB-lite"/>
    </source>
</evidence>
<name>A0A1V8T185_9PEZI</name>
<accession>A0A1V8T185</accession>
<dbReference type="Proteomes" id="UP000192596">
    <property type="component" value="Unassembled WGS sequence"/>
</dbReference>
<dbReference type="PANTHER" id="PTHR23003">
    <property type="entry name" value="RNA RECOGNITION MOTIF RRM DOMAIN CONTAINING PROTEIN"/>
    <property type="match status" value="1"/>
</dbReference>
<gene>
    <name evidence="5" type="ORF">B0A48_08177</name>
</gene>
<evidence type="ECO:0000259" key="4">
    <source>
        <dbReference type="PROSITE" id="PS50102"/>
    </source>
</evidence>
<dbReference type="GO" id="GO:0005634">
    <property type="term" value="C:nucleus"/>
    <property type="evidence" value="ECO:0007669"/>
    <property type="project" value="TreeGrafter"/>
</dbReference>
<dbReference type="PANTHER" id="PTHR23003:SF3">
    <property type="entry name" value="FI21236P1-RELATED"/>
    <property type="match status" value="1"/>
</dbReference>
<keyword evidence="6" id="KW-1185">Reference proteome</keyword>
<reference evidence="6" key="1">
    <citation type="submission" date="2017-03" db="EMBL/GenBank/DDBJ databases">
        <title>Genomes of endolithic fungi from Antarctica.</title>
        <authorList>
            <person name="Coleine C."/>
            <person name="Masonjones S."/>
            <person name="Stajich J.E."/>
        </authorList>
    </citation>
    <scope>NUCLEOTIDE SEQUENCE [LARGE SCALE GENOMIC DNA]</scope>
    <source>
        <strain evidence="6">CCFEE 5527</strain>
    </source>
</reference>
<dbReference type="InterPro" id="IPR000504">
    <property type="entry name" value="RRM_dom"/>
</dbReference>
<comment type="caution">
    <text evidence="5">The sequence shown here is derived from an EMBL/GenBank/DDBJ whole genome shotgun (WGS) entry which is preliminary data.</text>
</comment>
<dbReference type="InterPro" id="IPR012677">
    <property type="entry name" value="Nucleotide-bd_a/b_plait_sf"/>
</dbReference>
<dbReference type="GO" id="GO:0003729">
    <property type="term" value="F:mRNA binding"/>
    <property type="evidence" value="ECO:0007669"/>
    <property type="project" value="TreeGrafter"/>
</dbReference>
<dbReference type="Pfam" id="PF00076">
    <property type="entry name" value="RRM_1"/>
    <property type="match status" value="1"/>
</dbReference>
<evidence type="ECO:0000256" key="1">
    <source>
        <dbReference type="ARBA" id="ARBA00022884"/>
    </source>
</evidence>
<dbReference type="InterPro" id="IPR050374">
    <property type="entry name" value="RRT5_SRSF_SR"/>
</dbReference>
<dbReference type="PROSITE" id="PS50102">
    <property type="entry name" value="RRM"/>
    <property type="match status" value="1"/>
</dbReference>
<dbReference type="AlphaFoldDB" id="A0A1V8T185"/>
<feature type="region of interest" description="Disordered" evidence="3">
    <location>
        <begin position="128"/>
        <end position="167"/>
    </location>
</feature>
<dbReference type="GO" id="GO:0005737">
    <property type="term" value="C:cytoplasm"/>
    <property type="evidence" value="ECO:0007669"/>
    <property type="project" value="TreeGrafter"/>
</dbReference>
<evidence type="ECO:0000256" key="2">
    <source>
        <dbReference type="PROSITE-ProRule" id="PRU00176"/>
    </source>
</evidence>
<proteinExistence type="predicted"/>
<dbReference type="InterPro" id="IPR035979">
    <property type="entry name" value="RBD_domain_sf"/>
</dbReference>
<dbReference type="OrthoDB" id="1049195at2759"/>
<dbReference type="GO" id="GO:1990904">
    <property type="term" value="C:ribonucleoprotein complex"/>
    <property type="evidence" value="ECO:0007669"/>
    <property type="project" value="TreeGrafter"/>
</dbReference>
<feature type="compositionally biased region" description="Low complexity" evidence="3">
    <location>
        <begin position="359"/>
        <end position="376"/>
    </location>
</feature>
<dbReference type="InParanoid" id="A0A1V8T185"/>
<dbReference type="EMBL" id="NAJO01000020">
    <property type="protein sequence ID" value="OQO05157.1"/>
    <property type="molecule type" value="Genomic_DNA"/>
</dbReference>
<sequence length="400" mass="42941">MASAPSVTSASRSETDEKFFVIVCGLPKECDWKGLKDLVRKHASHGVWVDLPRAQGGAAVGWIKGIHRAEEALRIFGGLYREFGENNSQIHLYKEGAHNRPLRCTCSADFRTCRLASARQAAELLRTPPNAPVGVASPSGWSQPSVNFQDRTRYPPTPDTSPSSADVDSLADGITALQVSPQRAVIVRLCRVAYGPDEAMAATAKQRLAELIQNAAPSAQECIRSIVLQTRQAIQSRSTAQPTPVYMATPRGTLVNASQGVVRIEQRGIFVSGIAFSASTREVMDFFSHAGTITRCELQKDARTGRSKGRATVHYTSSVDAAKAITMYDGRNFKDLRLSVRGDRDSVPVSMVTQRNGCSDASSSNAASSALRARSNGTSLSRSDSNAGPIIANGSTSTRA</sequence>
<organism evidence="5 6">
    <name type="scientific">Cryoendolithus antarcticus</name>
    <dbReference type="NCBI Taxonomy" id="1507870"/>
    <lineage>
        <taxon>Eukaryota</taxon>
        <taxon>Fungi</taxon>
        <taxon>Dikarya</taxon>
        <taxon>Ascomycota</taxon>
        <taxon>Pezizomycotina</taxon>
        <taxon>Dothideomycetes</taxon>
        <taxon>Dothideomycetidae</taxon>
        <taxon>Cladosporiales</taxon>
        <taxon>Cladosporiaceae</taxon>
        <taxon>Cryoendolithus</taxon>
    </lineage>
</organism>
<feature type="compositionally biased region" description="Polar residues" evidence="3">
    <location>
        <begin position="139"/>
        <end position="149"/>
    </location>
</feature>
<dbReference type="STRING" id="1507870.A0A1V8T185"/>
<dbReference type="SMART" id="SM00360">
    <property type="entry name" value="RRM"/>
    <property type="match status" value="1"/>
</dbReference>